<organism evidence="1 2">
    <name type="scientific">Paragemmobacter straminiformis</name>
    <dbReference type="NCBI Taxonomy" id="2045119"/>
    <lineage>
        <taxon>Bacteria</taxon>
        <taxon>Pseudomonadati</taxon>
        <taxon>Pseudomonadota</taxon>
        <taxon>Alphaproteobacteria</taxon>
        <taxon>Rhodobacterales</taxon>
        <taxon>Paracoccaceae</taxon>
        <taxon>Paragemmobacter</taxon>
    </lineage>
</organism>
<dbReference type="RefSeq" id="WP_185796781.1">
    <property type="nucleotide sequence ID" value="NZ_JACLQD010000002.1"/>
</dbReference>
<dbReference type="AlphaFoldDB" id="A0A842I6B3"/>
<dbReference type="EMBL" id="JACLQD010000002">
    <property type="protein sequence ID" value="MBC2835155.1"/>
    <property type="molecule type" value="Genomic_DNA"/>
</dbReference>
<sequence>MHKFKISANARDFLRTFDLGAPEIRLVYALFFVMQRIESNQSINEGETIRAYLSDLRKSALPPERGTRLLRCVIDRLHKTDLFKVLNVTNCSQFIEYQFGDAFIDKIWDVPTRYVVANVKEIRECRTSHEIHFLMLVWGCHKQTYPYFELRADEWGDRSCQKRWKLAAARISKRLGYTLVLCPDIQQFSRTLRRVKVRVMTQGCIWYRKSFYSSSGCTELYEAKDGACRKLTNQQLIERRIGSVFVHDGQEPDEVSLLDGET</sequence>
<evidence type="ECO:0000313" key="2">
    <source>
        <dbReference type="Proteomes" id="UP000555411"/>
    </source>
</evidence>
<evidence type="ECO:0000313" key="1">
    <source>
        <dbReference type="EMBL" id="MBC2835155.1"/>
    </source>
</evidence>
<proteinExistence type="predicted"/>
<dbReference type="Proteomes" id="UP000555411">
    <property type="component" value="Unassembled WGS sequence"/>
</dbReference>
<comment type="caution">
    <text evidence="1">The sequence shown here is derived from an EMBL/GenBank/DDBJ whole genome shotgun (WGS) entry which is preliminary data.</text>
</comment>
<accession>A0A842I6B3</accession>
<keyword evidence="2" id="KW-1185">Reference proteome</keyword>
<protein>
    <submittedName>
        <fullName evidence="1">Uncharacterized protein</fullName>
    </submittedName>
</protein>
<reference evidence="1 2" key="1">
    <citation type="journal article" date="2017" name="Int. J. Syst. Evol. Microbiol.">
        <title>Gemmobacter straminiformis sp. nov., isolated from an artificial fountain.</title>
        <authorList>
            <person name="Kang J.Y."/>
            <person name="Kim M.J."/>
            <person name="Chun J."/>
            <person name="Son K.P."/>
            <person name="Jahng K.Y."/>
        </authorList>
    </citation>
    <scope>NUCLEOTIDE SEQUENCE [LARGE SCALE GENOMIC DNA]</scope>
    <source>
        <strain evidence="1 2">CAM-8</strain>
    </source>
</reference>
<name>A0A842I6B3_9RHOB</name>
<gene>
    <name evidence="1" type="ORF">H7F16_06515</name>
</gene>